<reference evidence="2 4" key="2">
    <citation type="submission" date="2014-07" db="EMBL/GenBank/DDBJ databases">
        <title>Porphyromonadaceae bacterium OUH 334697 = ATCC BAA-2682 = DSM 28341 draft genome.</title>
        <authorList>
            <person name="Sydenham T.V."/>
            <person name="Hasman H."/>
            <person name="Justesen U.S."/>
        </authorList>
    </citation>
    <scope>NUCLEOTIDE SEQUENCE [LARGE SCALE GENOMIC DNA]</scope>
    <source>
        <strain evidence="2 4">OUH 334697</strain>
    </source>
</reference>
<evidence type="ECO:0000313" key="5">
    <source>
        <dbReference type="Proteomes" id="UP000031980"/>
    </source>
</evidence>
<reference evidence="3 5" key="1">
    <citation type="submission" date="2014-07" db="EMBL/GenBank/DDBJ databases">
        <title>Porphyromonadaceae bacterium OUH 308042 = ATCC BAA-2681 = DSM 28342 draft genome.</title>
        <authorList>
            <person name="Sydenham T.V."/>
            <person name="Hasman H."/>
            <person name="Justensen U.S."/>
        </authorList>
    </citation>
    <scope>NUCLEOTIDE SEQUENCE [LARGE SCALE GENOMIC DNA]</scope>
    <source>
        <strain evidence="3 5">OUH 308042</strain>
    </source>
</reference>
<feature type="signal peptide" evidence="1">
    <location>
        <begin position="1"/>
        <end position="24"/>
    </location>
</feature>
<feature type="chain" id="PRO_5043118875" evidence="1">
    <location>
        <begin position="25"/>
        <end position="135"/>
    </location>
</feature>
<organism evidence="3 5">
    <name type="scientific">Sanguibacteroides justesenii</name>
    <dbReference type="NCBI Taxonomy" id="1547597"/>
    <lineage>
        <taxon>Bacteria</taxon>
        <taxon>Pseudomonadati</taxon>
        <taxon>Bacteroidota</taxon>
        <taxon>Bacteroidia</taxon>
        <taxon>Bacteroidales</taxon>
        <taxon>Porphyromonadaceae</taxon>
        <taxon>Sanguibacteroides</taxon>
    </lineage>
</organism>
<dbReference type="RefSeq" id="WP_041503739.1">
    <property type="nucleotide sequence ID" value="NZ_JPIT01000031.1"/>
</dbReference>
<evidence type="ECO:0000256" key="1">
    <source>
        <dbReference type="SAM" id="SignalP"/>
    </source>
</evidence>
<evidence type="ECO:0000313" key="3">
    <source>
        <dbReference type="EMBL" id="KIO45700.1"/>
    </source>
</evidence>
<dbReference type="Proteomes" id="UP000031937">
    <property type="component" value="Unassembled WGS sequence"/>
</dbReference>
<proteinExistence type="predicted"/>
<gene>
    <name evidence="3" type="ORF">BA92_04365</name>
    <name evidence="2" type="ORF">IE90_10380</name>
</gene>
<name>A0A0C3R6P6_9PORP</name>
<keyword evidence="1" id="KW-0732">Signal</keyword>
<dbReference type="EMBL" id="JPIU01000037">
    <property type="protein sequence ID" value="KIO45700.1"/>
    <property type="molecule type" value="Genomic_DNA"/>
</dbReference>
<protein>
    <submittedName>
        <fullName evidence="3">Uncharacterized protein</fullName>
    </submittedName>
</protein>
<accession>A0A0C3R6P6</accession>
<evidence type="ECO:0000313" key="2">
    <source>
        <dbReference type="EMBL" id="KIO43529.1"/>
    </source>
</evidence>
<comment type="caution">
    <text evidence="3">The sequence shown here is derived from an EMBL/GenBank/DDBJ whole genome shotgun (WGS) entry which is preliminary data.</text>
</comment>
<evidence type="ECO:0000313" key="4">
    <source>
        <dbReference type="Proteomes" id="UP000031937"/>
    </source>
</evidence>
<dbReference type="Proteomes" id="UP000031980">
    <property type="component" value="Unassembled WGS sequence"/>
</dbReference>
<keyword evidence="5" id="KW-1185">Reference proteome</keyword>
<dbReference type="AlphaFoldDB" id="A0A0C3R6P6"/>
<dbReference type="EMBL" id="JPIT01000031">
    <property type="protein sequence ID" value="KIO43529.1"/>
    <property type="molecule type" value="Genomic_DNA"/>
</dbReference>
<sequence>MKKLLLILATLVFALTYLPSRVTAAPTVKVSPKSIEVNVGETCVFNVLVELSSGTIQEVVIDVTGFPSGSVLEASIINQRDRKYEAQVDMKIDQPGTYTLTFKIDVTYKDGKTTVTKTVTETVVVKVIKKEVEVL</sequence>